<keyword evidence="6" id="KW-1133">Transmembrane helix</keyword>
<dbReference type="InterPro" id="IPR051681">
    <property type="entry name" value="Ser/Thr_Kinases-Pseudokinases"/>
</dbReference>
<dbReference type="Pfam" id="PF00069">
    <property type="entry name" value="Pkinase"/>
    <property type="match status" value="1"/>
</dbReference>
<evidence type="ECO:0000256" key="5">
    <source>
        <dbReference type="SAM" id="MobiDB-lite"/>
    </source>
</evidence>
<evidence type="ECO:0000313" key="8">
    <source>
        <dbReference type="EMBL" id="EGB03384.1"/>
    </source>
</evidence>
<evidence type="ECO:0000256" key="6">
    <source>
        <dbReference type="SAM" id="Phobius"/>
    </source>
</evidence>
<keyword evidence="6" id="KW-0472">Membrane</keyword>
<feature type="transmembrane region" description="Helical" evidence="6">
    <location>
        <begin position="38"/>
        <end position="61"/>
    </location>
</feature>
<dbReference type="GeneID" id="20226579"/>
<reference evidence="8 9" key="1">
    <citation type="journal article" date="2011" name="Proc. Natl. Acad. Sci. U.S.A.">
        <title>Niche of harmful alga Aureococcus anophagefferens revealed through ecogenomics.</title>
        <authorList>
            <person name="Gobler C.J."/>
            <person name="Berry D.L."/>
            <person name="Dyhrman S.T."/>
            <person name="Wilhelm S.W."/>
            <person name="Salamov A."/>
            <person name="Lobanov A.V."/>
            <person name="Zhang Y."/>
            <person name="Collier J.L."/>
            <person name="Wurch L.L."/>
            <person name="Kustka A.B."/>
            <person name="Dill B.D."/>
            <person name="Shah M."/>
            <person name="VerBerkmoes N.C."/>
            <person name="Kuo A."/>
            <person name="Terry A."/>
            <person name="Pangilinan J."/>
            <person name="Lindquist E.A."/>
            <person name="Lucas S."/>
            <person name="Paulsen I.T."/>
            <person name="Hattenrath-Lehmann T.K."/>
            <person name="Talmage S.C."/>
            <person name="Walker E.A."/>
            <person name="Koch F."/>
            <person name="Burson A.M."/>
            <person name="Marcoval M.A."/>
            <person name="Tang Y.Z."/>
            <person name="Lecleir G.R."/>
            <person name="Coyne K.J."/>
            <person name="Berg G.M."/>
            <person name="Bertrand E.M."/>
            <person name="Saito M.A."/>
            <person name="Gladyshev V.N."/>
            <person name="Grigoriev I.V."/>
        </authorList>
    </citation>
    <scope>NUCLEOTIDE SEQUENCE [LARGE SCALE GENOMIC DNA]</scope>
    <source>
        <strain evidence="9">CCMP 1984</strain>
    </source>
</reference>
<feature type="region of interest" description="Disordered" evidence="5">
    <location>
        <begin position="381"/>
        <end position="402"/>
    </location>
</feature>
<dbReference type="InterPro" id="IPR008271">
    <property type="entry name" value="Ser/Thr_kinase_AS"/>
</dbReference>
<dbReference type="Proteomes" id="UP000002729">
    <property type="component" value="Unassembled WGS sequence"/>
</dbReference>
<keyword evidence="9" id="KW-1185">Reference proteome</keyword>
<feature type="binding site" evidence="3">
    <location>
        <position position="133"/>
    </location>
    <ligand>
        <name>ATP</name>
        <dbReference type="ChEBI" id="CHEBI:30616"/>
    </ligand>
</feature>
<protein>
    <recommendedName>
        <fullName evidence="7">Protein kinase domain-containing protein</fullName>
    </recommendedName>
</protein>
<keyword evidence="2 3" id="KW-0067">ATP-binding</keyword>
<dbReference type="KEGG" id="aaf:AURANDRAFT_68062"/>
<dbReference type="InterPro" id="IPR011009">
    <property type="entry name" value="Kinase-like_dom_sf"/>
</dbReference>
<dbReference type="PANTHER" id="PTHR44329:SF298">
    <property type="entry name" value="MIXED LINEAGE KINASE DOMAIN-LIKE PROTEIN"/>
    <property type="match status" value="1"/>
</dbReference>
<dbReference type="CDD" id="cd00180">
    <property type="entry name" value="PKc"/>
    <property type="match status" value="1"/>
</dbReference>
<dbReference type="RefSeq" id="XP_009041914.1">
    <property type="nucleotide sequence ID" value="XM_009043666.1"/>
</dbReference>
<keyword evidence="6" id="KW-0812">Transmembrane</keyword>
<comment type="similarity">
    <text evidence="4">Belongs to the protein kinase superfamily.</text>
</comment>
<proteinExistence type="inferred from homology"/>
<sequence length="438" mass="45286">MSLSGCVFEWNTGAAGADDVAAVARRLAPREPEGRRPAAAAAGASVAAGAAVALVAAAALLGRRRKRARVVEDVEAGGLGDDDLALLPRNDEAPRRFDMKDVVLGEELGRGGFGVVASATVRLAGGAVACAAKRERRGRKPRADNEARIMARLGVHDNVLGLLGVAEQRTLLFRASTVLLLERASISLRDALRNGAVDAAAAPRFAEDGAEALAHLALRRVVHRDVKPSNFLVALDGSLKLSDFGSAVVLGGAADRGGPCRRRGPSSSVVGSVYYVAPELVDDRAFGSAVDVYSFGVTLAALFAAPRGDVKALFAAPIAALVASGVVADGESPAELSRAIAAGSLALALPPLVDAPTARLVRSCVRLRPSARPTAREVADAYKLGRRRSSSDSSGPERGLAAAPHDYVGADALGLARDDDLPRPHALGRLERWALAGR</sequence>
<dbReference type="OrthoDB" id="1668230at2759"/>
<dbReference type="AlphaFoldDB" id="F0YND3"/>
<keyword evidence="4" id="KW-0723">Serine/threonine-protein kinase</keyword>
<dbReference type="eggNOG" id="KOG0032">
    <property type="taxonomic scope" value="Eukaryota"/>
</dbReference>
<accession>F0YND3</accession>
<dbReference type="InterPro" id="IPR017441">
    <property type="entry name" value="Protein_kinase_ATP_BS"/>
</dbReference>
<dbReference type="PROSITE" id="PS00107">
    <property type="entry name" value="PROTEIN_KINASE_ATP"/>
    <property type="match status" value="1"/>
</dbReference>
<dbReference type="PROSITE" id="PS00108">
    <property type="entry name" value="PROTEIN_KINASE_ST"/>
    <property type="match status" value="1"/>
</dbReference>
<evidence type="ECO:0000259" key="7">
    <source>
        <dbReference type="PROSITE" id="PS50011"/>
    </source>
</evidence>
<feature type="domain" description="Protein kinase" evidence="7">
    <location>
        <begin position="102"/>
        <end position="384"/>
    </location>
</feature>
<keyword evidence="1 3" id="KW-0547">Nucleotide-binding</keyword>
<dbReference type="PANTHER" id="PTHR44329">
    <property type="entry name" value="SERINE/THREONINE-PROTEIN KINASE TNNI3K-RELATED"/>
    <property type="match status" value="1"/>
</dbReference>
<dbReference type="InterPro" id="IPR000719">
    <property type="entry name" value="Prot_kinase_dom"/>
</dbReference>
<evidence type="ECO:0000256" key="1">
    <source>
        <dbReference type="ARBA" id="ARBA00022741"/>
    </source>
</evidence>
<dbReference type="Gene3D" id="1.10.510.10">
    <property type="entry name" value="Transferase(Phosphotransferase) domain 1"/>
    <property type="match status" value="1"/>
</dbReference>
<organism evidence="9">
    <name type="scientific">Aureococcus anophagefferens</name>
    <name type="common">Harmful bloom alga</name>
    <dbReference type="NCBI Taxonomy" id="44056"/>
    <lineage>
        <taxon>Eukaryota</taxon>
        <taxon>Sar</taxon>
        <taxon>Stramenopiles</taxon>
        <taxon>Ochrophyta</taxon>
        <taxon>Pelagophyceae</taxon>
        <taxon>Pelagomonadales</taxon>
        <taxon>Pelagomonadaceae</taxon>
        <taxon>Aureococcus</taxon>
    </lineage>
</organism>
<dbReference type="GO" id="GO:0004674">
    <property type="term" value="F:protein serine/threonine kinase activity"/>
    <property type="evidence" value="ECO:0007669"/>
    <property type="project" value="UniProtKB-KW"/>
</dbReference>
<evidence type="ECO:0000256" key="3">
    <source>
        <dbReference type="PROSITE-ProRule" id="PRU10141"/>
    </source>
</evidence>
<keyword evidence="4" id="KW-0418">Kinase</keyword>
<dbReference type="SMART" id="SM00220">
    <property type="entry name" value="S_TKc"/>
    <property type="match status" value="1"/>
</dbReference>
<evidence type="ECO:0000256" key="4">
    <source>
        <dbReference type="RuleBase" id="RU000304"/>
    </source>
</evidence>
<dbReference type="EMBL" id="GL833173">
    <property type="protein sequence ID" value="EGB03384.1"/>
    <property type="molecule type" value="Genomic_DNA"/>
</dbReference>
<evidence type="ECO:0000313" key="9">
    <source>
        <dbReference type="Proteomes" id="UP000002729"/>
    </source>
</evidence>
<dbReference type="PROSITE" id="PS50011">
    <property type="entry name" value="PROTEIN_KINASE_DOM"/>
    <property type="match status" value="1"/>
</dbReference>
<dbReference type="SUPFAM" id="SSF56112">
    <property type="entry name" value="Protein kinase-like (PK-like)"/>
    <property type="match status" value="1"/>
</dbReference>
<gene>
    <name evidence="8" type="ORF">AURANDRAFT_68062</name>
</gene>
<name>F0YND3_AURAN</name>
<dbReference type="Gene3D" id="3.30.200.20">
    <property type="entry name" value="Phosphorylase Kinase, domain 1"/>
    <property type="match status" value="1"/>
</dbReference>
<dbReference type="GO" id="GO:0005524">
    <property type="term" value="F:ATP binding"/>
    <property type="evidence" value="ECO:0007669"/>
    <property type="project" value="UniProtKB-UniRule"/>
</dbReference>
<evidence type="ECO:0000256" key="2">
    <source>
        <dbReference type="ARBA" id="ARBA00022840"/>
    </source>
</evidence>
<keyword evidence="4" id="KW-0808">Transferase</keyword>
<dbReference type="InParanoid" id="F0YND3"/>